<feature type="disulfide bond" evidence="1">
    <location>
        <begin position="17"/>
        <end position="28"/>
    </location>
</feature>
<gene>
    <name evidence="2" type="ORF">DBV15_05278</name>
</gene>
<proteinExistence type="predicted"/>
<accession>A0A4S2JQ64</accession>
<dbReference type="InterPro" id="IPR027179">
    <property type="entry name" value="CMC4"/>
</dbReference>
<keyword evidence="1" id="KW-1015">Disulfide bond</keyword>
<feature type="disulfide bond" evidence="1">
    <location>
        <begin position="39"/>
        <end position="49"/>
    </location>
</feature>
<protein>
    <submittedName>
        <fullName evidence="2">Mature T-cell proliferation 1 neighbor protein</fullName>
    </submittedName>
</protein>
<dbReference type="GO" id="GO:0005739">
    <property type="term" value="C:mitochondrion"/>
    <property type="evidence" value="ECO:0007669"/>
    <property type="project" value="InterPro"/>
</dbReference>
<dbReference type="Pfam" id="PF08991">
    <property type="entry name" value="CMC4"/>
    <property type="match status" value="1"/>
</dbReference>
<dbReference type="STRING" id="300112.A0A4S2JQ64"/>
<dbReference type="InterPro" id="IPR034595">
    <property type="entry name" value="NDUFAF8"/>
</dbReference>
<sequence>MTTADPCKQIACKLQKCLNDNVFQPSRCADVLEEIRKCCLKNSANSPVCDGINTSKPYEHNTVDYVSLIFVSSKYRILSFIREMQYLSTIIDFILIFNFTNVLSAKSYKISDAKRREKKDSAEKRIYVPLSTNICFLSSGKSVICLRKRMEAVKKAKQRLRQYPILLARCQESASKYASCVLAKSNLEKNACAAEFNELKKCLVKAAASSNTRL</sequence>
<evidence type="ECO:0000313" key="3">
    <source>
        <dbReference type="Proteomes" id="UP000310200"/>
    </source>
</evidence>
<organism evidence="2 3">
    <name type="scientific">Temnothorax longispinosus</name>
    <dbReference type="NCBI Taxonomy" id="300112"/>
    <lineage>
        <taxon>Eukaryota</taxon>
        <taxon>Metazoa</taxon>
        <taxon>Ecdysozoa</taxon>
        <taxon>Arthropoda</taxon>
        <taxon>Hexapoda</taxon>
        <taxon>Insecta</taxon>
        <taxon>Pterygota</taxon>
        <taxon>Neoptera</taxon>
        <taxon>Endopterygota</taxon>
        <taxon>Hymenoptera</taxon>
        <taxon>Apocrita</taxon>
        <taxon>Aculeata</taxon>
        <taxon>Formicoidea</taxon>
        <taxon>Formicidae</taxon>
        <taxon>Myrmicinae</taxon>
        <taxon>Temnothorax</taxon>
    </lineage>
</organism>
<dbReference type="AlphaFoldDB" id="A0A4S2JQ64"/>
<dbReference type="EMBL" id="QBLH01003489">
    <property type="protein sequence ID" value="TGZ38020.1"/>
    <property type="molecule type" value="Genomic_DNA"/>
</dbReference>
<dbReference type="PANTHER" id="PTHR34561">
    <property type="entry name" value="NADH DEHYDROGENASE [UBIQUINONE] 1 ALPHA SUBCOMPLEX ASSEMBLY FACTOR 8"/>
    <property type="match status" value="1"/>
</dbReference>
<dbReference type="PANTHER" id="PTHR34561:SF1">
    <property type="entry name" value="NADH DEHYDROGENASE [UBIQUINONE] 1 ALPHA SUBCOMPLEX ASSEMBLY FACTOR 8"/>
    <property type="match status" value="1"/>
</dbReference>
<dbReference type="Proteomes" id="UP000310200">
    <property type="component" value="Unassembled WGS sequence"/>
</dbReference>
<comment type="caution">
    <text evidence="2">The sequence shown here is derived from an EMBL/GenBank/DDBJ whole genome shotgun (WGS) entry which is preliminary data.</text>
</comment>
<evidence type="ECO:0000256" key="1">
    <source>
        <dbReference type="PIRSR" id="PIRSR627179-50"/>
    </source>
</evidence>
<dbReference type="GO" id="GO:0032981">
    <property type="term" value="P:mitochondrial respiratory chain complex I assembly"/>
    <property type="evidence" value="ECO:0007669"/>
    <property type="project" value="InterPro"/>
</dbReference>
<dbReference type="InterPro" id="IPR009069">
    <property type="entry name" value="Cys_alpha_HP_mot_SF"/>
</dbReference>
<dbReference type="Gene3D" id="1.10.287.1130">
    <property type="entry name" value="CytochromE C oxidase copper chaperone"/>
    <property type="match status" value="1"/>
</dbReference>
<feature type="disulfide bond" evidence="1">
    <location>
        <begin position="7"/>
        <end position="38"/>
    </location>
</feature>
<evidence type="ECO:0000313" key="2">
    <source>
        <dbReference type="EMBL" id="TGZ38020.1"/>
    </source>
</evidence>
<reference evidence="2 3" key="1">
    <citation type="journal article" date="2019" name="Philos. Trans. R. Soc. Lond., B, Biol. Sci.">
        <title>Ant behaviour and brain gene expression of defending hosts depend on the ecological success of the intruding social parasite.</title>
        <authorList>
            <person name="Kaur R."/>
            <person name="Stoldt M."/>
            <person name="Jongepier E."/>
            <person name="Feldmeyer B."/>
            <person name="Menzel F."/>
            <person name="Bornberg-Bauer E."/>
            <person name="Foitzik S."/>
        </authorList>
    </citation>
    <scope>NUCLEOTIDE SEQUENCE [LARGE SCALE GENOMIC DNA]</scope>
    <source>
        <tissue evidence="2">Whole body</tissue>
    </source>
</reference>
<name>A0A4S2JQ64_9HYME</name>
<dbReference type="SUPFAM" id="SSF47072">
    <property type="entry name" value="Cysteine alpha-hairpin motif"/>
    <property type="match status" value="1"/>
</dbReference>
<keyword evidence="3" id="KW-1185">Reference proteome</keyword>